<dbReference type="CDD" id="cd06257">
    <property type="entry name" value="DnaJ"/>
    <property type="match status" value="1"/>
</dbReference>
<dbReference type="Pfam" id="PF01556">
    <property type="entry name" value="DnaJ_C"/>
    <property type="match status" value="1"/>
</dbReference>
<proteinExistence type="predicted"/>
<dbReference type="InterPro" id="IPR001623">
    <property type="entry name" value="DnaJ_domain"/>
</dbReference>
<dbReference type="CDD" id="cd10747">
    <property type="entry name" value="DnaJ_C"/>
    <property type="match status" value="1"/>
</dbReference>
<dbReference type="Gene3D" id="2.60.260.20">
    <property type="entry name" value="Urease metallochaperone UreE, N-terminal domain"/>
    <property type="match status" value="2"/>
</dbReference>
<reference evidence="4 5" key="1">
    <citation type="submission" date="2011-08" db="EMBL/GenBank/DDBJ databases">
        <title>The Genome Sequence of Plasmodium vivax India VII.</title>
        <authorList>
            <consortium name="The Broad Institute Genome Sequencing Platform"/>
            <consortium name="The Broad Institute Genome Sequencing Center for Infectious Disease"/>
            <person name="Neafsey D."/>
            <person name="Carlton J."/>
            <person name="Barnwell J."/>
            <person name="Collins W."/>
            <person name="Escalante A."/>
            <person name="Mullikin J."/>
            <person name="Saul A."/>
            <person name="Guigo R."/>
            <person name="Camara F."/>
            <person name="Young S.K."/>
            <person name="Zeng Q."/>
            <person name="Gargeya S."/>
            <person name="Fitzgerald M."/>
            <person name="Haas B."/>
            <person name="Abouelleil A."/>
            <person name="Alvarado L."/>
            <person name="Arachchi H.M."/>
            <person name="Berlin A."/>
            <person name="Brown A."/>
            <person name="Chapman S.B."/>
            <person name="Chen Z."/>
            <person name="Dunbar C."/>
            <person name="Freedman E."/>
            <person name="Gearin G."/>
            <person name="Gellesch M."/>
            <person name="Goldberg J."/>
            <person name="Griggs A."/>
            <person name="Gujja S."/>
            <person name="Heiman D."/>
            <person name="Howarth C."/>
            <person name="Larson L."/>
            <person name="Lui A."/>
            <person name="MacDonald P.J.P."/>
            <person name="Montmayeur A."/>
            <person name="Murphy C."/>
            <person name="Neiman D."/>
            <person name="Pearson M."/>
            <person name="Priest M."/>
            <person name="Roberts A."/>
            <person name="Saif S."/>
            <person name="Shea T."/>
            <person name="Shenoy N."/>
            <person name="Sisk P."/>
            <person name="Stolte C."/>
            <person name="Sykes S."/>
            <person name="Wortman J."/>
            <person name="Nusbaum C."/>
            <person name="Birren B."/>
        </authorList>
    </citation>
    <scope>NUCLEOTIDE SEQUENCE [LARGE SCALE GENOMIC DNA]</scope>
    <source>
        <strain evidence="4 5">India VII</strain>
    </source>
</reference>
<dbReference type="OrthoDB" id="550424at2759"/>
<dbReference type="InterPro" id="IPR002939">
    <property type="entry name" value="DnaJ_C"/>
</dbReference>
<dbReference type="Pfam" id="PF00226">
    <property type="entry name" value="DnaJ"/>
    <property type="match status" value="1"/>
</dbReference>
<evidence type="ECO:0000313" key="4">
    <source>
        <dbReference type="EMBL" id="KMZ82821.1"/>
    </source>
</evidence>
<name>A0A0J9SJR5_PLAVI</name>
<keyword evidence="1" id="KW-0143">Chaperone</keyword>
<evidence type="ECO:0000256" key="2">
    <source>
        <dbReference type="SAM" id="Phobius"/>
    </source>
</evidence>
<dbReference type="InterPro" id="IPR008971">
    <property type="entry name" value="HSP40/DnaJ_pept-bd"/>
</dbReference>
<protein>
    <submittedName>
        <fullName evidence="4">Heat shock protein</fullName>
    </submittedName>
</protein>
<dbReference type="GO" id="GO:0051087">
    <property type="term" value="F:protein-folding chaperone binding"/>
    <property type="evidence" value="ECO:0007669"/>
    <property type="project" value="TreeGrafter"/>
</dbReference>
<feature type="transmembrane region" description="Helical" evidence="2">
    <location>
        <begin position="12"/>
        <end position="32"/>
    </location>
</feature>
<dbReference type="FunFam" id="2.60.260.20:FF:000006">
    <property type="entry name" value="DnaJ subfamily B member 13"/>
    <property type="match status" value="1"/>
</dbReference>
<dbReference type="Proteomes" id="UP000053562">
    <property type="component" value="Unassembled WGS sequence"/>
</dbReference>
<dbReference type="InterPro" id="IPR018253">
    <property type="entry name" value="DnaJ_domain_CS"/>
</dbReference>
<keyword evidence="2" id="KW-1133">Transmembrane helix</keyword>
<keyword evidence="2" id="KW-0472">Membrane</keyword>
<evidence type="ECO:0000256" key="1">
    <source>
        <dbReference type="ARBA" id="ARBA00023186"/>
    </source>
</evidence>
<sequence length="423" mass="48856">MAASMKHSRKEIINAVPFSVKLFLFSFLIWIITDSNQGNSVKKWGNNEHHILKKKPDLRDNRWLAEKDSHGESPPERDNFQNLEDYYAILGVPRDATDLEIKKAYRKLTMKWHPDRHVDPEYKIIAEEKFKIVLEAYEVLSNETKRQIYDIYGIEAVKGNFTIYEDDEEEEVDETPKFSFYKTKMNTTEMFNKFIDPVKNFSIKSAFNERFQQVSDFINNMSTKINASSTPGGTTSGTTDNTPKTYEAPLHVTLEDLFHGCQKRLKVTRKRYNGPVAYDEYKLIIVDIKPGLADGTEIIFYGDGDQISPWKQPGNLIFKIKTKEHNIYRREGNNLIFRCVLTLEQALSGFQFGLLTLDKRELIIRVDDIVAPNSRRTIPNEGMPILNNPSARGDLIIEFIIVFPTNLSKEEKVALKDILGNKR</sequence>
<dbReference type="SMART" id="SM00271">
    <property type="entry name" value="DnaJ"/>
    <property type="match status" value="1"/>
</dbReference>
<gene>
    <name evidence="4" type="ORF">PVIIG_03636</name>
</gene>
<dbReference type="PROSITE" id="PS50076">
    <property type="entry name" value="DNAJ_2"/>
    <property type="match status" value="1"/>
</dbReference>
<accession>A0A0J9SJR5</accession>
<dbReference type="InterPro" id="IPR036869">
    <property type="entry name" value="J_dom_sf"/>
</dbReference>
<dbReference type="PANTHER" id="PTHR24078:SF553">
    <property type="entry name" value="DNAJ HOMOLOG SUBFAMILY B MEMBER 5"/>
    <property type="match status" value="1"/>
</dbReference>
<dbReference type="PROSITE" id="PS00636">
    <property type="entry name" value="DNAJ_1"/>
    <property type="match status" value="1"/>
</dbReference>
<dbReference type="FunFam" id="2.60.260.20:FF:000015">
    <property type="entry name" value="Heat shock protein 40"/>
    <property type="match status" value="1"/>
</dbReference>
<dbReference type="EMBL" id="KQ234165">
    <property type="protein sequence ID" value="KMZ82821.1"/>
    <property type="molecule type" value="Genomic_DNA"/>
</dbReference>
<feature type="domain" description="J" evidence="3">
    <location>
        <begin position="85"/>
        <end position="153"/>
    </location>
</feature>
<dbReference type="InterPro" id="IPR051339">
    <property type="entry name" value="DnaJ_subfamily_B"/>
</dbReference>
<dbReference type="PRINTS" id="PR00625">
    <property type="entry name" value="JDOMAIN"/>
</dbReference>
<dbReference type="GO" id="GO:0005829">
    <property type="term" value="C:cytosol"/>
    <property type="evidence" value="ECO:0007669"/>
    <property type="project" value="TreeGrafter"/>
</dbReference>
<dbReference type="Gene3D" id="1.10.287.110">
    <property type="entry name" value="DnaJ domain"/>
    <property type="match status" value="1"/>
</dbReference>
<evidence type="ECO:0000313" key="5">
    <source>
        <dbReference type="Proteomes" id="UP000053562"/>
    </source>
</evidence>
<evidence type="ECO:0000259" key="3">
    <source>
        <dbReference type="PROSITE" id="PS50076"/>
    </source>
</evidence>
<keyword evidence="2" id="KW-0812">Transmembrane</keyword>
<dbReference type="GO" id="GO:0006457">
    <property type="term" value="P:protein folding"/>
    <property type="evidence" value="ECO:0007669"/>
    <property type="project" value="InterPro"/>
</dbReference>
<dbReference type="SUPFAM" id="SSF49493">
    <property type="entry name" value="HSP40/DnaJ peptide-binding domain"/>
    <property type="match status" value="2"/>
</dbReference>
<keyword evidence="4" id="KW-0346">Stress response</keyword>
<dbReference type="SUPFAM" id="SSF46565">
    <property type="entry name" value="Chaperone J-domain"/>
    <property type="match status" value="1"/>
</dbReference>
<dbReference type="AlphaFoldDB" id="A0A0J9SJR5"/>
<dbReference type="PANTHER" id="PTHR24078">
    <property type="entry name" value="DNAJ HOMOLOG SUBFAMILY C MEMBER"/>
    <property type="match status" value="1"/>
</dbReference>
<organism evidence="4 5">
    <name type="scientific">Plasmodium vivax India VII</name>
    <dbReference type="NCBI Taxonomy" id="1077284"/>
    <lineage>
        <taxon>Eukaryota</taxon>
        <taxon>Sar</taxon>
        <taxon>Alveolata</taxon>
        <taxon>Apicomplexa</taxon>
        <taxon>Aconoidasida</taxon>
        <taxon>Haemosporida</taxon>
        <taxon>Plasmodiidae</taxon>
        <taxon>Plasmodium</taxon>
        <taxon>Plasmodium (Plasmodium)</taxon>
    </lineage>
</organism>
<dbReference type="GO" id="GO:0051082">
    <property type="term" value="F:unfolded protein binding"/>
    <property type="evidence" value="ECO:0007669"/>
    <property type="project" value="InterPro"/>
</dbReference>